<evidence type="ECO:0000313" key="3">
    <source>
        <dbReference type="Proteomes" id="UP000472270"/>
    </source>
</evidence>
<keyword evidence="3" id="KW-1185">Reference proteome</keyword>
<sequence length="103" mass="11393">CFEKWGHGLVNIVFLGPSEWYKDYPIAEGNRQSPIDIVPAEAVFDARLSPISLSYNNCTSVSISNNGHSVVVEFIDSDERSDVKCVALSFCFSLKNTLCFGLL</sequence>
<dbReference type="InterPro" id="IPR036398">
    <property type="entry name" value="CA_dom_sf"/>
</dbReference>
<protein>
    <recommendedName>
        <fullName evidence="1">Alpha-carbonic anhydrase domain-containing protein</fullName>
    </recommendedName>
</protein>
<evidence type="ECO:0000313" key="2">
    <source>
        <dbReference type="Ensembl" id="ENSSRHP00000017810.1"/>
    </source>
</evidence>
<dbReference type="InterPro" id="IPR001148">
    <property type="entry name" value="CA_dom"/>
</dbReference>
<evidence type="ECO:0000259" key="1">
    <source>
        <dbReference type="PROSITE" id="PS51144"/>
    </source>
</evidence>
<dbReference type="Proteomes" id="UP000472270">
    <property type="component" value="Unassembled WGS sequence"/>
</dbReference>
<name>A0A673GWD2_9TELE</name>
<feature type="domain" description="Alpha-carbonic anhydrase" evidence="1">
    <location>
        <begin position="3"/>
        <end position="103"/>
    </location>
</feature>
<dbReference type="Gene3D" id="3.10.200.10">
    <property type="entry name" value="Alpha carbonic anhydrase"/>
    <property type="match status" value="1"/>
</dbReference>
<reference evidence="2" key="1">
    <citation type="submission" date="2025-08" db="UniProtKB">
        <authorList>
            <consortium name="Ensembl"/>
        </authorList>
    </citation>
    <scope>IDENTIFICATION</scope>
</reference>
<dbReference type="PROSITE" id="PS51144">
    <property type="entry name" value="ALPHA_CA_2"/>
    <property type="match status" value="1"/>
</dbReference>
<reference evidence="2" key="2">
    <citation type="submission" date="2025-09" db="UniProtKB">
        <authorList>
            <consortium name="Ensembl"/>
        </authorList>
    </citation>
    <scope>IDENTIFICATION</scope>
</reference>
<dbReference type="Pfam" id="PF00194">
    <property type="entry name" value="Carb_anhydrase"/>
    <property type="match status" value="1"/>
</dbReference>
<dbReference type="SUPFAM" id="SSF51069">
    <property type="entry name" value="Carbonic anhydrase"/>
    <property type="match status" value="1"/>
</dbReference>
<dbReference type="AlphaFoldDB" id="A0A673GWD2"/>
<organism evidence="2 3">
    <name type="scientific">Sinocyclocheilus rhinocerous</name>
    <dbReference type="NCBI Taxonomy" id="307959"/>
    <lineage>
        <taxon>Eukaryota</taxon>
        <taxon>Metazoa</taxon>
        <taxon>Chordata</taxon>
        <taxon>Craniata</taxon>
        <taxon>Vertebrata</taxon>
        <taxon>Euteleostomi</taxon>
        <taxon>Actinopterygii</taxon>
        <taxon>Neopterygii</taxon>
        <taxon>Teleostei</taxon>
        <taxon>Ostariophysi</taxon>
        <taxon>Cypriniformes</taxon>
        <taxon>Cyprinidae</taxon>
        <taxon>Cyprininae</taxon>
        <taxon>Sinocyclocheilus</taxon>
    </lineage>
</organism>
<dbReference type="Ensembl" id="ENSSRHT00000018377.1">
    <property type="protein sequence ID" value="ENSSRHP00000017810.1"/>
    <property type="gene ID" value="ENSSRHG00000009690.1"/>
</dbReference>
<accession>A0A673GWD2</accession>
<proteinExistence type="predicted"/>